<dbReference type="InterPro" id="IPR013096">
    <property type="entry name" value="Cupin_2"/>
</dbReference>
<dbReference type="Gene3D" id="2.60.120.10">
    <property type="entry name" value="Jelly Rolls"/>
    <property type="match status" value="1"/>
</dbReference>
<dbReference type="Proteomes" id="UP000339690">
    <property type="component" value="Chromosome"/>
</dbReference>
<feature type="domain" description="Cupin type-2" evidence="1">
    <location>
        <begin position="85"/>
        <end position="160"/>
    </location>
</feature>
<reference evidence="2 3" key="1">
    <citation type="submission" date="2019-11" db="EMBL/GenBank/DDBJ databases">
        <title>Gracilibacillus salitolerans sp. nov., a moderate halophile isolated from a saline soil in northwest China.</title>
        <authorList>
            <person name="Gan L."/>
        </authorList>
    </citation>
    <scope>NUCLEOTIDE SEQUENCE [LARGE SCALE GENOMIC DNA]</scope>
    <source>
        <strain evidence="2 3">SCU50</strain>
    </source>
</reference>
<dbReference type="InterPro" id="IPR052538">
    <property type="entry name" value="Flavonoid_dioxygenase-like"/>
</dbReference>
<organism evidence="2 3">
    <name type="scientific">Gracilibacillus salitolerans</name>
    <dbReference type="NCBI Taxonomy" id="2663022"/>
    <lineage>
        <taxon>Bacteria</taxon>
        <taxon>Bacillati</taxon>
        <taxon>Bacillota</taxon>
        <taxon>Bacilli</taxon>
        <taxon>Bacillales</taxon>
        <taxon>Bacillaceae</taxon>
        <taxon>Gracilibacillus</taxon>
    </lineage>
</organism>
<accession>A0A5Q2TET8</accession>
<dbReference type="Pfam" id="PF07883">
    <property type="entry name" value="Cupin_2"/>
    <property type="match status" value="1"/>
</dbReference>
<evidence type="ECO:0000313" key="2">
    <source>
        <dbReference type="EMBL" id="QGH33166.1"/>
    </source>
</evidence>
<name>A0A5Q2TET8_9BACI</name>
<dbReference type="PANTHER" id="PTHR43346:SF1">
    <property type="entry name" value="QUERCETIN 2,3-DIOXYGENASE-RELATED"/>
    <property type="match status" value="1"/>
</dbReference>
<dbReference type="SUPFAM" id="SSF51182">
    <property type="entry name" value="RmlC-like cupins"/>
    <property type="match status" value="1"/>
</dbReference>
<dbReference type="CDD" id="cd02223">
    <property type="entry name" value="cupin_Bh2720-like"/>
    <property type="match status" value="1"/>
</dbReference>
<dbReference type="KEGG" id="grc:GI584_03545"/>
<evidence type="ECO:0000313" key="3">
    <source>
        <dbReference type="Proteomes" id="UP000339690"/>
    </source>
</evidence>
<sequence length="193" mass="21627">MYNNPNPSPYPHPHYLNQAMYNNGIHSVQSHYTPNPSTPNFQKGYEMGLTDYGPRPFVFNINEATKQNNTFRTVIWTGSQFQITLMSIGVGGDIGIEIHPEVDQFLRIEQGQGIVQIGKNKNHLDFEKHVYDDSAIVIPAGTWHNLINTGTVSLKLYSIYAPPNHPFNTVHVTKADALAAEGHRHNGNAGSFW</sequence>
<evidence type="ECO:0000259" key="1">
    <source>
        <dbReference type="Pfam" id="PF07883"/>
    </source>
</evidence>
<dbReference type="RefSeq" id="WP_153790251.1">
    <property type="nucleotide sequence ID" value="NZ_CP045915.1"/>
</dbReference>
<proteinExistence type="predicted"/>
<dbReference type="InterPro" id="IPR014710">
    <property type="entry name" value="RmlC-like_jellyroll"/>
</dbReference>
<protein>
    <submittedName>
        <fullName evidence="2">Cupin domain-containing protein</fullName>
    </submittedName>
</protein>
<gene>
    <name evidence="2" type="ORF">GI584_03545</name>
</gene>
<dbReference type="EMBL" id="CP045915">
    <property type="protein sequence ID" value="QGH33166.1"/>
    <property type="molecule type" value="Genomic_DNA"/>
</dbReference>
<dbReference type="InterPro" id="IPR011051">
    <property type="entry name" value="RmlC_Cupin_sf"/>
</dbReference>
<keyword evidence="3" id="KW-1185">Reference proteome</keyword>
<dbReference type="AlphaFoldDB" id="A0A5Q2TET8"/>
<dbReference type="PANTHER" id="PTHR43346">
    <property type="entry name" value="LIGAND BINDING DOMAIN PROTEIN, PUTATIVE (AFU_ORTHOLOGUE AFUA_6G14370)-RELATED"/>
    <property type="match status" value="1"/>
</dbReference>